<dbReference type="EMBL" id="ABOU02000016">
    <property type="protein sequence ID" value="EDY33809.1"/>
    <property type="molecule type" value="Genomic_DNA"/>
</dbReference>
<evidence type="ECO:0000313" key="2">
    <source>
        <dbReference type="Proteomes" id="UP000003254"/>
    </source>
</evidence>
<name>B5CLQ6_9FIRM</name>
<dbReference type="AlphaFoldDB" id="B5CLQ6"/>
<organism evidence="1 2">
    <name type="scientific">[Ruminococcus] lactaris ATCC 29176</name>
    <dbReference type="NCBI Taxonomy" id="471875"/>
    <lineage>
        <taxon>Bacteria</taxon>
        <taxon>Bacillati</taxon>
        <taxon>Bacillota</taxon>
        <taxon>Clostridia</taxon>
        <taxon>Lachnospirales</taxon>
        <taxon>Lachnospiraceae</taxon>
        <taxon>Mediterraneibacter</taxon>
    </lineage>
</organism>
<proteinExistence type="predicted"/>
<reference evidence="1 2" key="2">
    <citation type="submission" date="2008-08" db="EMBL/GenBank/DDBJ databases">
        <authorList>
            <person name="Fulton L."/>
            <person name="Clifton S."/>
            <person name="Fulton B."/>
            <person name="Xu J."/>
            <person name="Minx P."/>
            <person name="Pepin K.H."/>
            <person name="Johnson M."/>
            <person name="Bhonagiri V."/>
            <person name="Nash W.E."/>
            <person name="Mardis E.R."/>
            <person name="Wilson R.K."/>
        </authorList>
    </citation>
    <scope>NUCLEOTIDE SEQUENCE [LARGE SCALE GENOMIC DNA]</scope>
    <source>
        <strain evidence="1 2">ATCC 29176</strain>
    </source>
</reference>
<gene>
    <name evidence="1" type="ORF">RUMLAC_00380</name>
</gene>
<sequence>MISGSNPPDFDAFTFVIDYVEENAFFLCNFYYYSEYFAPRSTYC</sequence>
<keyword evidence="2" id="KW-1185">Reference proteome</keyword>
<accession>B5CLQ6</accession>
<dbReference type="HOGENOM" id="CLU_3221633_0_0_9"/>
<evidence type="ECO:0000313" key="1">
    <source>
        <dbReference type="EMBL" id="EDY33809.1"/>
    </source>
</evidence>
<reference evidence="1 2" key="1">
    <citation type="submission" date="2008-08" db="EMBL/GenBank/DDBJ databases">
        <title>Draft genome sequence of Ruminococcus lactaris ATCC 29176.</title>
        <authorList>
            <person name="Sudarsanam P."/>
            <person name="Ley R."/>
            <person name="Guruge J."/>
            <person name="Turnbaugh P.J."/>
            <person name="Mahowald M."/>
            <person name="Liep D."/>
            <person name="Gordon J."/>
        </authorList>
    </citation>
    <scope>NUCLEOTIDE SEQUENCE [LARGE SCALE GENOMIC DNA]</scope>
    <source>
        <strain evidence="1 2">ATCC 29176</strain>
    </source>
</reference>
<comment type="caution">
    <text evidence="1">The sequence shown here is derived from an EMBL/GenBank/DDBJ whole genome shotgun (WGS) entry which is preliminary data.</text>
</comment>
<protein>
    <submittedName>
        <fullName evidence="1">Uncharacterized protein</fullName>
    </submittedName>
</protein>
<dbReference type="Proteomes" id="UP000003254">
    <property type="component" value="Unassembled WGS sequence"/>
</dbReference>